<accession>A0A8S5LTT8</accession>
<dbReference type="EMBL" id="BK014733">
    <property type="protein sequence ID" value="DAD73267.1"/>
    <property type="molecule type" value="Genomic_DNA"/>
</dbReference>
<evidence type="ECO:0000313" key="1">
    <source>
        <dbReference type="EMBL" id="DAD73267.1"/>
    </source>
</evidence>
<proteinExistence type="predicted"/>
<organism evidence="1">
    <name type="scientific">Siphoviridae sp. ctxBC2</name>
    <dbReference type="NCBI Taxonomy" id="2826518"/>
    <lineage>
        <taxon>Viruses</taxon>
        <taxon>Duplodnaviria</taxon>
        <taxon>Heunggongvirae</taxon>
        <taxon>Uroviricota</taxon>
        <taxon>Caudoviricetes</taxon>
    </lineage>
</organism>
<name>A0A8S5LTT8_9CAUD</name>
<protein>
    <submittedName>
        <fullName evidence="1">Uncharacterized protein</fullName>
    </submittedName>
</protein>
<sequence length="140" mass="16088">MEINKNESFIEKLSSQTINSEICWKRATSFNKLDFSSNPELGIVFFNNEYCTIDFENSFFSHIDSANIYIVLKQIESGRDGSRVKNYSVYLQQESNNEISKLSCSQAVIYQLVNSINSYLAKNKSTLNDFIDSYLKNSQS</sequence>
<reference evidence="1" key="1">
    <citation type="journal article" date="2021" name="Proc. Natl. Acad. Sci. U.S.A.">
        <title>A Catalog of Tens of Thousands of Viruses from Human Metagenomes Reveals Hidden Associations with Chronic Diseases.</title>
        <authorList>
            <person name="Tisza M.J."/>
            <person name="Buck C.B."/>
        </authorList>
    </citation>
    <scope>NUCLEOTIDE SEQUENCE</scope>
    <source>
        <strain evidence="1">CtxBC2</strain>
    </source>
</reference>